<sequence>MAQSLASAYENETDMDVEKKKYFSQSVGCWDGQTWHFFLAYIARARAEHAKMRKSELGTSTHQGRKGWRE</sequence>
<gene>
    <name evidence="1" type="ORF">QG37_07361</name>
</gene>
<dbReference type="VEuPathDB" id="FungiDB:QG37_07361"/>
<reference evidence="2" key="1">
    <citation type="journal article" date="2015" name="BMC Genomics">
        <title>Draft genome of a commonly misdiagnosed multidrug resistant pathogen Candida auris.</title>
        <authorList>
            <person name="Chatterjee S."/>
            <person name="Alampalli S.V."/>
            <person name="Nageshan R.K."/>
            <person name="Chettiar S.T."/>
            <person name="Joshi S."/>
            <person name="Tatu U.S."/>
        </authorList>
    </citation>
    <scope>NUCLEOTIDE SEQUENCE [LARGE SCALE GENOMIC DNA]</scope>
    <source>
        <strain evidence="2">6684</strain>
    </source>
</reference>
<dbReference type="EMBL" id="LGST01000057">
    <property type="protein sequence ID" value="KND96234.1"/>
    <property type="molecule type" value="Genomic_DNA"/>
</dbReference>
<dbReference type="AlphaFoldDB" id="A0A0L0NQE6"/>
<dbReference type="Proteomes" id="UP000037122">
    <property type="component" value="Unassembled WGS sequence"/>
</dbReference>
<evidence type="ECO:0000313" key="1">
    <source>
        <dbReference type="EMBL" id="KND96234.1"/>
    </source>
</evidence>
<proteinExistence type="predicted"/>
<name>A0A0L0NQE6_CANAR</name>
<evidence type="ECO:0000313" key="2">
    <source>
        <dbReference type="Proteomes" id="UP000037122"/>
    </source>
</evidence>
<comment type="caution">
    <text evidence="1">The sequence shown here is derived from an EMBL/GenBank/DDBJ whole genome shotgun (WGS) entry which is preliminary data.</text>
</comment>
<protein>
    <submittedName>
        <fullName evidence="1">Uncharacterized protein</fullName>
    </submittedName>
</protein>
<accession>A0A0L0NQE6</accession>
<organism evidence="1 2">
    <name type="scientific">Candidozyma auris</name>
    <name type="common">Yeast</name>
    <name type="synonym">Candida auris</name>
    <dbReference type="NCBI Taxonomy" id="498019"/>
    <lineage>
        <taxon>Eukaryota</taxon>
        <taxon>Fungi</taxon>
        <taxon>Dikarya</taxon>
        <taxon>Ascomycota</taxon>
        <taxon>Saccharomycotina</taxon>
        <taxon>Pichiomycetes</taxon>
        <taxon>Metschnikowiaceae</taxon>
        <taxon>Candidozyma</taxon>
    </lineage>
</organism>